<organism evidence="4 5">
    <name type="scientific">Butyrivibrio hungatei</name>
    <dbReference type="NCBI Taxonomy" id="185008"/>
    <lineage>
        <taxon>Bacteria</taxon>
        <taxon>Bacillati</taxon>
        <taxon>Bacillota</taxon>
        <taxon>Clostridia</taxon>
        <taxon>Lachnospirales</taxon>
        <taxon>Lachnospiraceae</taxon>
        <taxon>Butyrivibrio</taxon>
    </lineage>
</organism>
<dbReference type="SUPFAM" id="SSF55729">
    <property type="entry name" value="Acyl-CoA N-acyltransferases (Nat)"/>
    <property type="match status" value="1"/>
</dbReference>
<dbReference type="Gene3D" id="3.40.630.30">
    <property type="match status" value="1"/>
</dbReference>
<keyword evidence="1" id="KW-0808">Transferase</keyword>
<accession>A0A1D9NY87</accession>
<dbReference type="GO" id="GO:0016747">
    <property type="term" value="F:acyltransferase activity, transferring groups other than amino-acyl groups"/>
    <property type="evidence" value="ECO:0007669"/>
    <property type="project" value="InterPro"/>
</dbReference>
<dbReference type="PANTHER" id="PTHR43420">
    <property type="entry name" value="ACETYLTRANSFERASE"/>
    <property type="match status" value="1"/>
</dbReference>
<evidence type="ECO:0000313" key="4">
    <source>
        <dbReference type="EMBL" id="AOZ95358.1"/>
    </source>
</evidence>
<sequence length="164" mass="19074">MITLVKYKDEKDIICELIKQFWIAHNDYTPTDEESIEDMLAWSGKGHALYFIKKEETIIGFVHLASRGCEIDWIEDLFILPQYQGNGYGSEALKLVEDIVKEYSDSVYLEVAARNARALNLYYKNGYDCLNTVTIRKDFKPEEYVVTSEEEVLGHKLVVKEYKN</sequence>
<dbReference type="Proteomes" id="UP000179284">
    <property type="component" value="Chromosome I"/>
</dbReference>
<reference evidence="5" key="1">
    <citation type="submission" date="2016-10" db="EMBL/GenBank/DDBJ databases">
        <title>The complete genome sequence of the rumen bacterium Butyrivibrio hungatei MB2003.</title>
        <authorList>
            <person name="Palevich N."/>
            <person name="Kelly W.J."/>
            <person name="Leahy S.C."/>
            <person name="Altermann E."/>
            <person name="Rakonjac J."/>
            <person name="Attwood G.T."/>
        </authorList>
    </citation>
    <scope>NUCLEOTIDE SEQUENCE [LARGE SCALE GENOMIC DNA]</scope>
    <source>
        <strain evidence="5">MB2003</strain>
    </source>
</reference>
<dbReference type="InterPro" id="IPR000182">
    <property type="entry name" value="GNAT_dom"/>
</dbReference>
<dbReference type="AlphaFoldDB" id="A0A1D9NY87"/>
<dbReference type="EMBL" id="CP017831">
    <property type="protein sequence ID" value="AOZ95358.1"/>
    <property type="molecule type" value="Genomic_DNA"/>
</dbReference>
<evidence type="ECO:0000259" key="3">
    <source>
        <dbReference type="PROSITE" id="PS51186"/>
    </source>
</evidence>
<proteinExistence type="predicted"/>
<feature type="domain" description="N-acetyltransferase" evidence="3">
    <location>
        <begin position="2"/>
        <end position="164"/>
    </location>
</feature>
<gene>
    <name evidence="4" type="ORF">bhn_I0324</name>
</gene>
<protein>
    <submittedName>
        <fullName evidence="4">GNAT family acetyltransferase</fullName>
    </submittedName>
</protein>
<dbReference type="KEGG" id="bhu:bhn_I0324"/>
<dbReference type="OrthoDB" id="9800797at2"/>
<evidence type="ECO:0000256" key="2">
    <source>
        <dbReference type="ARBA" id="ARBA00023315"/>
    </source>
</evidence>
<dbReference type="PANTHER" id="PTHR43420:SF12">
    <property type="entry name" value="N-ACETYLTRANSFERASE DOMAIN-CONTAINING PROTEIN"/>
    <property type="match status" value="1"/>
</dbReference>
<dbReference type="PROSITE" id="PS51186">
    <property type="entry name" value="GNAT"/>
    <property type="match status" value="1"/>
</dbReference>
<dbReference type="InterPro" id="IPR016181">
    <property type="entry name" value="Acyl_CoA_acyltransferase"/>
</dbReference>
<name>A0A1D9NY87_9FIRM</name>
<dbReference type="CDD" id="cd04301">
    <property type="entry name" value="NAT_SF"/>
    <property type="match status" value="1"/>
</dbReference>
<keyword evidence="2" id="KW-0012">Acyltransferase</keyword>
<evidence type="ECO:0000256" key="1">
    <source>
        <dbReference type="ARBA" id="ARBA00022679"/>
    </source>
</evidence>
<dbReference type="InterPro" id="IPR050680">
    <property type="entry name" value="YpeA/RimI_acetyltransf"/>
</dbReference>
<evidence type="ECO:0000313" key="5">
    <source>
        <dbReference type="Proteomes" id="UP000179284"/>
    </source>
</evidence>
<dbReference type="RefSeq" id="WP_071175142.1">
    <property type="nucleotide sequence ID" value="NZ_CP017831.1"/>
</dbReference>
<keyword evidence="5" id="KW-1185">Reference proteome</keyword>
<dbReference type="Pfam" id="PF00583">
    <property type="entry name" value="Acetyltransf_1"/>
    <property type="match status" value="1"/>
</dbReference>